<dbReference type="PROSITE" id="PS50911">
    <property type="entry name" value="CHAP"/>
    <property type="match status" value="1"/>
</dbReference>
<proteinExistence type="inferred from homology"/>
<evidence type="ECO:0000256" key="3">
    <source>
        <dbReference type="ARBA" id="ARBA00022723"/>
    </source>
</evidence>
<keyword evidence="6" id="KW-0460">Magnesium</keyword>
<gene>
    <name evidence="8" type="ORF">TCIL3000_2_770</name>
</gene>
<keyword evidence="2" id="KW-0436">Ligase</keyword>
<keyword evidence="4" id="KW-0547">Nucleotide-binding</keyword>
<feature type="domain" description="Peptidase C51" evidence="7">
    <location>
        <begin position="31"/>
        <end position="171"/>
    </location>
</feature>
<protein>
    <submittedName>
        <fullName evidence="8">Putative trypanothione synthetase</fullName>
    </submittedName>
</protein>
<dbReference type="AlphaFoldDB" id="G0UJE8"/>
<sequence length="626" mass="71339">MSQTTSTTGEEANLPFGEVQGYTPCGVPAYSNKHDLYFSGERSIDGNLFCGFKYQCVEFARRWLYEAKGLVLPDVDWAIHIFELTNVFDAETAGAVPCVRVKNGTAEKPVVDSLLIYPVDDDAAFGHVAVITEVSDTWVRIADQNHRFHKWKGTYSAELSLKNEGGVWTVQDSSDHGLLIPVGWVTFPGRPNRDRKEPLVLHESLHFKRPEKPSLQRIVFTPKERKTDWLDLTNEAEAEFYKTFGQDATRGGVYESSYYLMNRELYLDCIRHGSRLHSYFLEATKQVLESDELLSRFRIPEEYWPRLRHSWKTQPHTITGRFDFVFDEDTQQFKCFEYNADSASTLLECAVVQEKWACSVGLNDGSTRSSGKYLPATLVRAWEMTGVKGKVHFLVDDDNEERYTALYVMEKAREAGIDTKLCVLLDEFHFDERGTVVDSEGVPVTAVWKTWMWETAIADHQAARKQRGPNWKPTPKDKVRLCDILLGDNWDLKVFEPMWKLIPSNKAILPILYKNHPDYPAILPASYELTDELRRTGYAQKPIVGRVGRNVTVTEPGGKVIAESDGNFSDRDMVYQQLFRIPNRGGYYAILGGWMIGDTYSGTGVREDKKLITGLESPFGPIRIKL</sequence>
<keyword evidence="5" id="KW-0067">ATP-binding</keyword>
<dbReference type="InterPro" id="IPR007921">
    <property type="entry name" value="CHAP_dom"/>
</dbReference>
<dbReference type="GO" id="GO:0016874">
    <property type="term" value="F:ligase activity"/>
    <property type="evidence" value="ECO:0007669"/>
    <property type="project" value="UniProtKB-KW"/>
</dbReference>
<dbReference type="EMBL" id="HE575315">
    <property type="protein sequence ID" value="CCC89501.1"/>
    <property type="molecule type" value="Genomic_DNA"/>
</dbReference>
<evidence type="ECO:0000256" key="1">
    <source>
        <dbReference type="ARBA" id="ARBA00008227"/>
    </source>
</evidence>
<dbReference type="PANTHER" id="PTHR30094">
    <property type="entry name" value="BIFUNCTIONAL GLUTATHIONYLSPERMIDINE SYNTHETASE/AMIDASE-RELATED"/>
    <property type="match status" value="1"/>
</dbReference>
<evidence type="ECO:0000256" key="6">
    <source>
        <dbReference type="ARBA" id="ARBA00022842"/>
    </source>
</evidence>
<dbReference type="Pfam" id="PF03738">
    <property type="entry name" value="GSP_synth"/>
    <property type="match status" value="1"/>
</dbReference>
<dbReference type="Gene3D" id="3.30.1490.330">
    <property type="match status" value="1"/>
</dbReference>
<evidence type="ECO:0000256" key="4">
    <source>
        <dbReference type="ARBA" id="ARBA00022741"/>
    </source>
</evidence>
<dbReference type="SUPFAM" id="SSF54001">
    <property type="entry name" value="Cysteine proteinases"/>
    <property type="match status" value="1"/>
</dbReference>
<dbReference type="InterPro" id="IPR005494">
    <property type="entry name" value="GSPS_pre-ATP-grasp-like_dom"/>
</dbReference>
<dbReference type="Pfam" id="PF05257">
    <property type="entry name" value="CHAP"/>
    <property type="match status" value="1"/>
</dbReference>
<dbReference type="PANTHER" id="PTHR30094:SF17">
    <property type="entry name" value="SYNTHETASE, PUTATIVE-RELATED"/>
    <property type="match status" value="1"/>
</dbReference>
<dbReference type="VEuPathDB" id="TriTrypDB:TcIL3000_2_770"/>
<reference evidence="8" key="1">
    <citation type="journal article" date="2012" name="Proc. Natl. Acad. Sci. U.S.A.">
        <title>Antigenic diversity is generated by distinct evolutionary mechanisms in African trypanosome species.</title>
        <authorList>
            <person name="Jackson A.P."/>
            <person name="Berry A."/>
            <person name="Aslett M."/>
            <person name="Allison H.C."/>
            <person name="Burton P."/>
            <person name="Vavrova-Anderson J."/>
            <person name="Brown R."/>
            <person name="Browne H."/>
            <person name="Corton N."/>
            <person name="Hauser H."/>
            <person name="Gamble J."/>
            <person name="Gilderthorp R."/>
            <person name="Marcello L."/>
            <person name="McQuillan J."/>
            <person name="Otto T.D."/>
            <person name="Quail M.A."/>
            <person name="Sanders M.J."/>
            <person name="van Tonder A."/>
            <person name="Ginger M.L."/>
            <person name="Field M.C."/>
            <person name="Barry J.D."/>
            <person name="Hertz-Fowler C."/>
            <person name="Berriman M."/>
        </authorList>
    </citation>
    <scope>NUCLEOTIDE SEQUENCE</scope>
    <source>
        <strain evidence="8">IL3000</strain>
    </source>
</reference>
<organism evidence="8">
    <name type="scientific">Trypanosoma congolense (strain IL3000)</name>
    <dbReference type="NCBI Taxonomy" id="1068625"/>
    <lineage>
        <taxon>Eukaryota</taxon>
        <taxon>Discoba</taxon>
        <taxon>Euglenozoa</taxon>
        <taxon>Kinetoplastea</taxon>
        <taxon>Metakinetoplastina</taxon>
        <taxon>Trypanosomatida</taxon>
        <taxon>Trypanosomatidae</taxon>
        <taxon>Trypanosoma</taxon>
        <taxon>Nannomonas</taxon>
    </lineage>
</organism>
<evidence type="ECO:0000259" key="7">
    <source>
        <dbReference type="PROSITE" id="PS50911"/>
    </source>
</evidence>
<evidence type="ECO:0000256" key="5">
    <source>
        <dbReference type="ARBA" id="ARBA00022840"/>
    </source>
</evidence>
<keyword evidence="3" id="KW-0479">Metal-binding</keyword>
<dbReference type="InterPro" id="IPR051705">
    <property type="entry name" value="Gsp_Synthetase/Amidase"/>
</dbReference>
<dbReference type="InterPro" id="IPR016185">
    <property type="entry name" value="PreATP-grasp_dom_sf"/>
</dbReference>
<dbReference type="Gene3D" id="3.90.1720.10">
    <property type="entry name" value="endopeptidase domain like (from Nostoc punctiforme)"/>
    <property type="match status" value="1"/>
</dbReference>
<dbReference type="InterPro" id="IPR038765">
    <property type="entry name" value="Papain-like_cys_pep_sf"/>
</dbReference>
<dbReference type="SUPFAM" id="SSF56059">
    <property type="entry name" value="Glutathione synthetase ATP-binding domain-like"/>
    <property type="match status" value="1"/>
</dbReference>
<comment type="similarity">
    <text evidence="1">In the C-terminal section; belongs to the glutathionylspermidine synthase preATP-grasp family.</text>
</comment>
<dbReference type="GO" id="GO:0005524">
    <property type="term" value="F:ATP binding"/>
    <property type="evidence" value="ECO:0007669"/>
    <property type="project" value="UniProtKB-KW"/>
</dbReference>
<evidence type="ECO:0000313" key="8">
    <source>
        <dbReference type="EMBL" id="CCC89501.1"/>
    </source>
</evidence>
<accession>G0UJE8</accession>
<name>G0UJE8_TRYCI</name>
<dbReference type="SUPFAM" id="SSF52440">
    <property type="entry name" value="PreATP-grasp domain"/>
    <property type="match status" value="1"/>
</dbReference>
<evidence type="ECO:0000256" key="2">
    <source>
        <dbReference type="ARBA" id="ARBA00022598"/>
    </source>
</evidence>
<dbReference type="GO" id="GO:0046872">
    <property type="term" value="F:metal ion binding"/>
    <property type="evidence" value="ECO:0007669"/>
    <property type="project" value="UniProtKB-KW"/>
</dbReference>